<organism evidence="4 5">
    <name type="scientific">Candidatus Collierbacteria bacterium GW2011_GWF1_44_12</name>
    <dbReference type="NCBI Taxonomy" id="1618402"/>
    <lineage>
        <taxon>Bacteria</taxon>
        <taxon>Candidatus Collieribacteriota</taxon>
    </lineage>
</organism>
<dbReference type="InterPro" id="IPR013486">
    <property type="entry name" value="SpoIID/LytB"/>
</dbReference>
<dbReference type="Gene3D" id="6.10.250.3150">
    <property type="match status" value="1"/>
</dbReference>
<dbReference type="Proteomes" id="UP000034097">
    <property type="component" value="Unassembled WGS sequence"/>
</dbReference>
<evidence type="ECO:0000259" key="3">
    <source>
        <dbReference type="Pfam" id="PF08486"/>
    </source>
</evidence>
<dbReference type="EMBL" id="LCHQ01000019">
    <property type="protein sequence ID" value="KKT38230.1"/>
    <property type="molecule type" value="Genomic_DNA"/>
</dbReference>
<sequence>MRFKLLALLLSVMVLVPVVVWAQDDCGNDTACLEKQINELKQSLDMSRAATKPLETEIQRLSSRIASIQKQIDRGVQNMKILEEDVKDRSGKVSASYTVMSIKTREMYKKLRAEPLWVSLLKYEQLGESRRELAYRQESSDRDKQIIINLVSEIGRLEADKKKLETEKIKLTQLQVDLDKQNAFFQGEVKKAKEYQTDLTGKIATLTARQQAILAEKQGTFQTTVGDVPLADDPNSRPDYNPGFSPAFAAFSFGAPHFKGMSQYGAYGRAKSGQNYEEILRAYYGGVELKKDYSPDKTIKVQGYGEMSIETYMKRIYEVPNSWGDNGGFEALKAQAVAARSYALAWTDEGRGGAICTTQSCQVYKNSDKGGKWNEAVEATRGQVLWANGKPFKAWYASTSGGYQESYTDNYSGYTTPSLWDTAAGRGGWTGQAYEKIAGSPWFYKGWYKGSSGDSCGRSHPWLTAEEMADILNAWVVLKGSGDDRVSPIGSCWGGNPYSVADLKSKAAGMGGGYSRVSGVSVSYSDGGYTSTVRFSTDKGEVEISGPDFKKTFNLRAPARISLKSGLFNIEKK</sequence>
<feature type="coiled-coil region" evidence="1">
    <location>
        <begin position="147"/>
        <end position="174"/>
    </location>
</feature>
<evidence type="ECO:0000313" key="4">
    <source>
        <dbReference type="EMBL" id="KKT38230.1"/>
    </source>
</evidence>
<evidence type="ECO:0000256" key="1">
    <source>
        <dbReference type="SAM" id="Coils"/>
    </source>
</evidence>
<gene>
    <name evidence="4" type="ORF">UW26_C0019G0010</name>
</gene>
<protein>
    <submittedName>
        <fullName evidence="4">SpoIID/LytB domain-containing protein</fullName>
    </submittedName>
</protein>
<reference evidence="4 5" key="1">
    <citation type="journal article" date="2015" name="Nature">
        <title>rRNA introns, odd ribosomes, and small enigmatic genomes across a large radiation of phyla.</title>
        <authorList>
            <person name="Brown C.T."/>
            <person name="Hug L.A."/>
            <person name="Thomas B.C."/>
            <person name="Sharon I."/>
            <person name="Castelle C.J."/>
            <person name="Singh A."/>
            <person name="Wilkins M.J."/>
            <person name="Williams K.H."/>
            <person name="Banfield J.F."/>
        </authorList>
    </citation>
    <scope>NUCLEOTIDE SEQUENCE [LARGE SCALE GENOMIC DNA]</scope>
</reference>
<evidence type="ECO:0000313" key="5">
    <source>
        <dbReference type="Proteomes" id="UP000034097"/>
    </source>
</evidence>
<evidence type="ECO:0000256" key="2">
    <source>
        <dbReference type="SAM" id="SignalP"/>
    </source>
</evidence>
<name>A0A0G1GUD5_9BACT</name>
<proteinExistence type="predicted"/>
<dbReference type="NCBIfam" id="TIGR02669">
    <property type="entry name" value="SpoIID_LytB"/>
    <property type="match status" value="1"/>
</dbReference>
<keyword evidence="2" id="KW-0732">Signal</keyword>
<dbReference type="Pfam" id="PF08486">
    <property type="entry name" value="SpoIID"/>
    <property type="match status" value="1"/>
</dbReference>
<accession>A0A0G1GUD5</accession>
<dbReference type="GO" id="GO:0030435">
    <property type="term" value="P:sporulation resulting in formation of a cellular spore"/>
    <property type="evidence" value="ECO:0007669"/>
    <property type="project" value="InterPro"/>
</dbReference>
<comment type="caution">
    <text evidence="4">The sequence shown here is derived from an EMBL/GenBank/DDBJ whole genome shotgun (WGS) entry which is preliminary data.</text>
</comment>
<dbReference type="InterPro" id="IPR013693">
    <property type="entry name" value="SpoIID/LytB_N"/>
</dbReference>
<feature type="signal peptide" evidence="2">
    <location>
        <begin position="1"/>
        <end position="22"/>
    </location>
</feature>
<feature type="domain" description="Sporulation stage II protein D amidase enhancer LytB N-terminal" evidence="3">
    <location>
        <begin position="304"/>
        <end position="385"/>
    </location>
</feature>
<feature type="chain" id="PRO_5002537375" evidence="2">
    <location>
        <begin position="23"/>
        <end position="573"/>
    </location>
</feature>
<dbReference type="AlphaFoldDB" id="A0A0G1GUD5"/>
<keyword evidence="1" id="KW-0175">Coiled coil</keyword>